<evidence type="ECO:0000313" key="4">
    <source>
        <dbReference type="Proteomes" id="UP001168821"/>
    </source>
</evidence>
<dbReference type="Gene3D" id="2.40.100.10">
    <property type="entry name" value="Cyclophilin-like"/>
    <property type="match status" value="1"/>
</dbReference>
<organism evidence="3 4">
    <name type="scientific">Zophobas morio</name>
    <dbReference type="NCBI Taxonomy" id="2755281"/>
    <lineage>
        <taxon>Eukaryota</taxon>
        <taxon>Metazoa</taxon>
        <taxon>Ecdysozoa</taxon>
        <taxon>Arthropoda</taxon>
        <taxon>Hexapoda</taxon>
        <taxon>Insecta</taxon>
        <taxon>Pterygota</taxon>
        <taxon>Neoptera</taxon>
        <taxon>Endopterygota</taxon>
        <taxon>Coleoptera</taxon>
        <taxon>Polyphaga</taxon>
        <taxon>Cucujiformia</taxon>
        <taxon>Tenebrionidae</taxon>
        <taxon>Zophobas</taxon>
    </lineage>
</organism>
<gene>
    <name evidence="3" type="ORF">Zmor_002413</name>
</gene>
<dbReference type="PRINTS" id="PR00153">
    <property type="entry name" value="CSAPPISMRASE"/>
</dbReference>
<comment type="similarity">
    <text evidence="1">Belongs to the CFAP97 family.</text>
</comment>
<dbReference type="EMBL" id="JALNTZ010000001">
    <property type="protein sequence ID" value="KAJ3667002.1"/>
    <property type="molecule type" value="Genomic_DNA"/>
</dbReference>
<evidence type="ECO:0000256" key="1">
    <source>
        <dbReference type="ARBA" id="ARBA00008315"/>
    </source>
</evidence>
<keyword evidence="4" id="KW-1185">Reference proteome</keyword>
<dbReference type="Pfam" id="PF13879">
    <property type="entry name" value="Hmw_CFAP97"/>
    <property type="match status" value="1"/>
</dbReference>
<dbReference type="Pfam" id="PF00160">
    <property type="entry name" value="Pro_isomerase"/>
    <property type="match status" value="1"/>
</dbReference>
<dbReference type="GO" id="GO:0005737">
    <property type="term" value="C:cytoplasm"/>
    <property type="evidence" value="ECO:0007669"/>
    <property type="project" value="TreeGrafter"/>
</dbReference>
<evidence type="ECO:0000259" key="2">
    <source>
        <dbReference type="PROSITE" id="PS50072"/>
    </source>
</evidence>
<dbReference type="PANTHER" id="PTHR11071:SF561">
    <property type="entry name" value="PEPTIDYL-PROLYL CIS-TRANS ISOMERASE D-RELATED"/>
    <property type="match status" value="1"/>
</dbReference>
<feature type="domain" description="PPIase cyclophilin-type" evidence="2">
    <location>
        <begin position="200"/>
        <end position="353"/>
    </location>
</feature>
<dbReference type="InterPro" id="IPR029488">
    <property type="entry name" value="Hmw/CFAP97"/>
</dbReference>
<dbReference type="GO" id="GO:0016018">
    <property type="term" value="F:cyclosporin A binding"/>
    <property type="evidence" value="ECO:0007669"/>
    <property type="project" value="TreeGrafter"/>
</dbReference>
<accession>A0AA38JA74</accession>
<protein>
    <recommendedName>
        <fullName evidence="2">PPIase cyclophilin-type domain-containing protein</fullName>
    </recommendedName>
</protein>
<evidence type="ECO:0000313" key="3">
    <source>
        <dbReference type="EMBL" id="KAJ3667002.1"/>
    </source>
</evidence>
<dbReference type="InterPro" id="IPR002130">
    <property type="entry name" value="Cyclophilin-type_PPIase_dom"/>
</dbReference>
<name>A0AA38JA74_9CUCU</name>
<comment type="caution">
    <text evidence="3">The sequence shown here is derived from an EMBL/GenBank/DDBJ whole genome shotgun (WGS) entry which is preliminary data.</text>
</comment>
<dbReference type="PROSITE" id="PS50072">
    <property type="entry name" value="CSA_PPIASE_2"/>
    <property type="match status" value="1"/>
</dbReference>
<sequence length="360" mass="40955">MKKKSKKFRPCKIPRYLIGSASPQLIATDLAEFNAHRYKVFTAKPRTDTNPPKMNPFKYVDIRKLRSDEERLKLIDKENKEILKAINTVNRTIGRIDSYNPHAYANKSKWLGHVITMKKIENKNKTIYHKIVSASSSYQREAMNRFWTGVIKKLQLTSKFPLVILQKPPLDHELSKEPSISCGLEKLSERPLCFLEFQVVDGPFLGRMEIELYHDHVPVTVQNFLEICSGQNKKKLSYKNCPVHRIVPGKFLATGDITLGTGRGGTSIYGKDFSEEGHKLKHTRTGVLSMCRVHKHDNNSLFCITFTAMESLDNQNVVFGKVIKGAHHLLKIEGYGRRVGKPLLPIIISNCGKLNPALEC</sequence>
<dbReference type="PANTHER" id="PTHR11071">
    <property type="entry name" value="PEPTIDYL-PROLYL CIS-TRANS ISOMERASE"/>
    <property type="match status" value="1"/>
</dbReference>
<dbReference type="GO" id="GO:0006457">
    <property type="term" value="P:protein folding"/>
    <property type="evidence" value="ECO:0007669"/>
    <property type="project" value="TreeGrafter"/>
</dbReference>
<dbReference type="InterPro" id="IPR029000">
    <property type="entry name" value="Cyclophilin-like_dom_sf"/>
</dbReference>
<dbReference type="Proteomes" id="UP001168821">
    <property type="component" value="Unassembled WGS sequence"/>
</dbReference>
<dbReference type="GO" id="GO:0003755">
    <property type="term" value="F:peptidyl-prolyl cis-trans isomerase activity"/>
    <property type="evidence" value="ECO:0007669"/>
    <property type="project" value="InterPro"/>
</dbReference>
<dbReference type="SUPFAM" id="SSF50891">
    <property type="entry name" value="Cyclophilin-like"/>
    <property type="match status" value="1"/>
</dbReference>
<reference evidence="3" key="1">
    <citation type="journal article" date="2023" name="G3 (Bethesda)">
        <title>Whole genome assemblies of Zophobas morio and Tenebrio molitor.</title>
        <authorList>
            <person name="Kaur S."/>
            <person name="Stinson S.A."/>
            <person name="diCenzo G.C."/>
        </authorList>
    </citation>
    <scope>NUCLEOTIDE SEQUENCE</scope>
    <source>
        <strain evidence="3">QUZm001</strain>
    </source>
</reference>
<dbReference type="AlphaFoldDB" id="A0AA38JA74"/>
<proteinExistence type="inferred from homology"/>